<dbReference type="EMBL" id="FOTY01000001">
    <property type="protein sequence ID" value="SFL46582.1"/>
    <property type="molecule type" value="Genomic_DNA"/>
</dbReference>
<dbReference type="InterPro" id="IPR023772">
    <property type="entry name" value="DNA-bd_HTH_TetR-type_CS"/>
</dbReference>
<reference evidence="5 6" key="1">
    <citation type="submission" date="2016-10" db="EMBL/GenBank/DDBJ databases">
        <authorList>
            <person name="de Groot N.N."/>
        </authorList>
    </citation>
    <scope>NUCLEOTIDE SEQUENCE [LARGE SCALE GENOMIC DNA]</scope>
    <source>
        <strain evidence="5 6">CGMCC 1.6134</strain>
    </source>
</reference>
<gene>
    <name evidence="5" type="ORF">SAMN04488054_10161</name>
</gene>
<dbReference type="Gene3D" id="1.10.357.10">
    <property type="entry name" value="Tetracycline Repressor, domain 2"/>
    <property type="match status" value="1"/>
</dbReference>
<accession>A0A1I4HWK7</accession>
<evidence type="ECO:0000256" key="1">
    <source>
        <dbReference type="ARBA" id="ARBA00022491"/>
    </source>
</evidence>
<keyword evidence="2 3" id="KW-0238">DNA-binding</keyword>
<keyword evidence="1" id="KW-0678">Repressor</keyword>
<evidence type="ECO:0000313" key="6">
    <source>
        <dbReference type="Proteomes" id="UP000199668"/>
    </source>
</evidence>
<dbReference type="InterPro" id="IPR009057">
    <property type="entry name" value="Homeodomain-like_sf"/>
</dbReference>
<dbReference type="PROSITE" id="PS01081">
    <property type="entry name" value="HTH_TETR_1"/>
    <property type="match status" value="1"/>
</dbReference>
<dbReference type="GO" id="GO:0003677">
    <property type="term" value="F:DNA binding"/>
    <property type="evidence" value="ECO:0007669"/>
    <property type="project" value="UniProtKB-UniRule"/>
</dbReference>
<dbReference type="AlphaFoldDB" id="A0A1I4HWK7"/>
<sequence>MVSEKQQEIMDTAIELFSEKGYYFTSIQEITEACGISKGAFYRHFASKEGMMLALLESHQNTLLREAEWYSSGKDLSAHEQLISKIRLELEKSVEYRSFFRILFTEFMPTENSEVNKKIKEFQTVLRSWHQQSLEDAFGSDIAPFLQDVTAVMEGVLKEYVMLLMWYSQPVPLWKVAAFIFETVHALVRQLPQLEPVLPAGIEDTLEAVSGRAGMKKEMQLLLTEVSSRYAKEDIHQDKQTMELVLEELEHDHPRVFLIEALLEALQQRSYVSRRIEDIIRIWKEWKGDVLNHEFPNE</sequence>
<evidence type="ECO:0000259" key="4">
    <source>
        <dbReference type="PROSITE" id="PS50977"/>
    </source>
</evidence>
<feature type="domain" description="HTH tetR-type" evidence="4">
    <location>
        <begin position="3"/>
        <end position="63"/>
    </location>
</feature>
<evidence type="ECO:0000313" key="5">
    <source>
        <dbReference type="EMBL" id="SFL46582.1"/>
    </source>
</evidence>
<dbReference type="PROSITE" id="PS50977">
    <property type="entry name" value="HTH_TETR_2"/>
    <property type="match status" value="1"/>
</dbReference>
<dbReference type="PANTHER" id="PTHR43479:SF22">
    <property type="entry name" value="TRANSCRIPTIONAL REGULATOR, TETR FAMILY"/>
    <property type="match status" value="1"/>
</dbReference>
<organism evidence="5 6">
    <name type="scientific">Salibacterium qingdaonense</name>
    <dbReference type="NCBI Taxonomy" id="266892"/>
    <lineage>
        <taxon>Bacteria</taxon>
        <taxon>Bacillati</taxon>
        <taxon>Bacillota</taxon>
        <taxon>Bacilli</taxon>
        <taxon>Bacillales</taxon>
        <taxon>Bacillaceae</taxon>
    </lineage>
</organism>
<dbReference type="PRINTS" id="PR00455">
    <property type="entry name" value="HTHTETR"/>
</dbReference>
<protein>
    <submittedName>
        <fullName evidence="5">Transcriptional regulator, TetR family</fullName>
    </submittedName>
</protein>
<evidence type="ECO:0000256" key="2">
    <source>
        <dbReference type="ARBA" id="ARBA00023125"/>
    </source>
</evidence>
<dbReference type="Pfam" id="PF00440">
    <property type="entry name" value="TetR_N"/>
    <property type="match status" value="1"/>
</dbReference>
<dbReference type="STRING" id="266892.SAMN04488054_10161"/>
<keyword evidence="6" id="KW-1185">Reference proteome</keyword>
<evidence type="ECO:0000256" key="3">
    <source>
        <dbReference type="PROSITE-ProRule" id="PRU00335"/>
    </source>
</evidence>
<feature type="DNA-binding region" description="H-T-H motif" evidence="3">
    <location>
        <begin position="26"/>
        <end position="45"/>
    </location>
</feature>
<name>A0A1I4HWK7_9BACI</name>
<dbReference type="InterPro" id="IPR050624">
    <property type="entry name" value="HTH-type_Tx_Regulator"/>
</dbReference>
<dbReference type="SUPFAM" id="SSF46689">
    <property type="entry name" value="Homeodomain-like"/>
    <property type="match status" value="1"/>
</dbReference>
<proteinExistence type="predicted"/>
<dbReference type="PANTHER" id="PTHR43479">
    <property type="entry name" value="ACREF/ENVCD OPERON REPRESSOR-RELATED"/>
    <property type="match status" value="1"/>
</dbReference>
<dbReference type="InterPro" id="IPR001647">
    <property type="entry name" value="HTH_TetR"/>
</dbReference>
<dbReference type="Proteomes" id="UP000199668">
    <property type="component" value="Unassembled WGS sequence"/>
</dbReference>